<keyword evidence="2" id="KW-1185">Reference proteome</keyword>
<comment type="caution">
    <text evidence="1">The sequence shown here is derived from an EMBL/GenBank/DDBJ whole genome shotgun (WGS) entry which is preliminary data.</text>
</comment>
<dbReference type="Proteomes" id="UP001501455">
    <property type="component" value="Unassembled WGS sequence"/>
</dbReference>
<sequence>MSAGLRTATFLPVTTHFAEQALGEERWAGVEAAGEAVAGSSARAAAAAAAIIVFMIRPTVRGLF</sequence>
<organism evidence="1 2">
    <name type="scientific">Streptomyces prasinosporus</name>
    <dbReference type="NCBI Taxonomy" id="68256"/>
    <lineage>
        <taxon>Bacteria</taxon>
        <taxon>Bacillati</taxon>
        <taxon>Actinomycetota</taxon>
        <taxon>Actinomycetes</taxon>
        <taxon>Kitasatosporales</taxon>
        <taxon>Streptomycetaceae</taxon>
        <taxon>Streptomyces</taxon>
        <taxon>Streptomyces albogriseolus group</taxon>
    </lineage>
</organism>
<evidence type="ECO:0000313" key="1">
    <source>
        <dbReference type="EMBL" id="GAA3493876.1"/>
    </source>
</evidence>
<gene>
    <name evidence="1" type="ORF">GCM10019016_009750</name>
</gene>
<proteinExistence type="predicted"/>
<name>A0ABP6TH58_9ACTN</name>
<accession>A0ABP6TH58</accession>
<reference evidence="2" key="1">
    <citation type="journal article" date="2019" name="Int. J. Syst. Evol. Microbiol.">
        <title>The Global Catalogue of Microorganisms (GCM) 10K type strain sequencing project: providing services to taxonomists for standard genome sequencing and annotation.</title>
        <authorList>
            <consortium name="The Broad Institute Genomics Platform"/>
            <consortium name="The Broad Institute Genome Sequencing Center for Infectious Disease"/>
            <person name="Wu L."/>
            <person name="Ma J."/>
        </authorList>
    </citation>
    <scope>NUCLEOTIDE SEQUENCE [LARGE SCALE GENOMIC DNA]</scope>
    <source>
        <strain evidence="2">JCM 4816</strain>
    </source>
</reference>
<dbReference type="EMBL" id="BAAAXF010000014">
    <property type="protein sequence ID" value="GAA3493876.1"/>
    <property type="molecule type" value="Genomic_DNA"/>
</dbReference>
<evidence type="ECO:0000313" key="2">
    <source>
        <dbReference type="Proteomes" id="UP001501455"/>
    </source>
</evidence>
<protein>
    <submittedName>
        <fullName evidence="1">Uncharacterized protein</fullName>
    </submittedName>
</protein>